<evidence type="ECO:0000256" key="1">
    <source>
        <dbReference type="SAM" id="Phobius"/>
    </source>
</evidence>
<reference evidence="2" key="2">
    <citation type="journal article" date="2015" name="Fish Shellfish Immunol.">
        <title>Early steps in the European eel (Anguilla anguilla)-Vibrio vulnificus interaction in the gills: Role of the RtxA13 toxin.</title>
        <authorList>
            <person name="Callol A."/>
            <person name="Pajuelo D."/>
            <person name="Ebbesson L."/>
            <person name="Teles M."/>
            <person name="MacKenzie S."/>
            <person name="Amaro C."/>
        </authorList>
    </citation>
    <scope>NUCLEOTIDE SEQUENCE</scope>
</reference>
<reference evidence="2" key="1">
    <citation type="submission" date="2014-11" db="EMBL/GenBank/DDBJ databases">
        <authorList>
            <person name="Amaro Gonzalez C."/>
        </authorList>
    </citation>
    <scope>NUCLEOTIDE SEQUENCE</scope>
</reference>
<keyword evidence="1" id="KW-0472">Membrane</keyword>
<accession>A0A0E9X5G9</accession>
<keyword evidence="1" id="KW-0812">Transmembrane</keyword>
<proteinExistence type="predicted"/>
<evidence type="ECO:0000313" key="2">
    <source>
        <dbReference type="EMBL" id="JAH97824.1"/>
    </source>
</evidence>
<dbReference type="EMBL" id="GBXM01010753">
    <property type="protein sequence ID" value="JAH97824.1"/>
    <property type="molecule type" value="Transcribed_RNA"/>
</dbReference>
<keyword evidence="1" id="KW-1133">Transmembrane helix</keyword>
<sequence>MQCYNFEVHTKAWDQPGKFTRKQLRLRLSVALFPIILHYAFILAAYSFSRLIRFQLSAV</sequence>
<feature type="transmembrane region" description="Helical" evidence="1">
    <location>
        <begin position="28"/>
        <end position="48"/>
    </location>
</feature>
<name>A0A0E9X5G9_ANGAN</name>
<protein>
    <submittedName>
        <fullName evidence="2">Uncharacterized protein</fullName>
    </submittedName>
</protein>
<organism evidence="2">
    <name type="scientific">Anguilla anguilla</name>
    <name type="common">European freshwater eel</name>
    <name type="synonym">Muraena anguilla</name>
    <dbReference type="NCBI Taxonomy" id="7936"/>
    <lineage>
        <taxon>Eukaryota</taxon>
        <taxon>Metazoa</taxon>
        <taxon>Chordata</taxon>
        <taxon>Craniata</taxon>
        <taxon>Vertebrata</taxon>
        <taxon>Euteleostomi</taxon>
        <taxon>Actinopterygii</taxon>
        <taxon>Neopterygii</taxon>
        <taxon>Teleostei</taxon>
        <taxon>Anguilliformes</taxon>
        <taxon>Anguillidae</taxon>
        <taxon>Anguilla</taxon>
    </lineage>
</organism>
<dbReference type="AlphaFoldDB" id="A0A0E9X5G9"/>